<gene>
    <name evidence="2" type="ORF">NDU88_003204</name>
</gene>
<dbReference type="AlphaFoldDB" id="A0AAV7UXT1"/>
<evidence type="ECO:0000256" key="1">
    <source>
        <dbReference type="SAM" id="MobiDB-lite"/>
    </source>
</evidence>
<feature type="compositionally biased region" description="Basic and acidic residues" evidence="1">
    <location>
        <begin position="34"/>
        <end position="44"/>
    </location>
</feature>
<sequence length="123" mass="13849">MEDTDDDEASGEKDAEEIAGEITEEDVRCKRKQRDAEKDENTERDIEDAEIEKASIRGSGAQNDNNPGHGDHSIPTTIRIPFLVLLEGRSLQNLKEHICWDVAGFDLRLNLKYHPCQTVADSQ</sequence>
<evidence type="ECO:0000313" key="3">
    <source>
        <dbReference type="Proteomes" id="UP001066276"/>
    </source>
</evidence>
<accession>A0AAV7UXT1</accession>
<dbReference type="Proteomes" id="UP001066276">
    <property type="component" value="Chromosome 2_2"/>
</dbReference>
<comment type="caution">
    <text evidence="2">The sequence shown here is derived from an EMBL/GenBank/DDBJ whole genome shotgun (WGS) entry which is preliminary data.</text>
</comment>
<name>A0AAV7UXT1_PLEWA</name>
<organism evidence="2 3">
    <name type="scientific">Pleurodeles waltl</name>
    <name type="common">Iberian ribbed newt</name>
    <dbReference type="NCBI Taxonomy" id="8319"/>
    <lineage>
        <taxon>Eukaryota</taxon>
        <taxon>Metazoa</taxon>
        <taxon>Chordata</taxon>
        <taxon>Craniata</taxon>
        <taxon>Vertebrata</taxon>
        <taxon>Euteleostomi</taxon>
        <taxon>Amphibia</taxon>
        <taxon>Batrachia</taxon>
        <taxon>Caudata</taxon>
        <taxon>Salamandroidea</taxon>
        <taxon>Salamandridae</taxon>
        <taxon>Pleurodelinae</taxon>
        <taxon>Pleurodeles</taxon>
    </lineage>
</organism>
<dbReference type="EMBL" id="JANPWB010000004">
    <property type="protein sequence ID" value="KAJ1193908.1"/>
    <property type="molecule type" value="Genomic_DNA"/>
</dbReference>
<evidence type="ECO:0000313" key="2">
    <source>
        <dbReference type="EMBL" id="KAJ1193908.1"/>
    </source>
</evidence>
<feature type="compositionally biased region" description="Acidic residues" evidence="1">
    <location>
        <begin position="1"/>
        <end position="24"/>
    </location>
</feature>
<protein>
    <submittedName>
        <fullName evidence="2">Uncharacterized protein</fullName>
    </submittedName>
</protein>
<proteinExistence type="predicted"/>
<reference evidence="2" key="1">
    <citation type="journal article" date="2022" name="bioRxiv">
        <title>Sequencing and chromosome-scale assembly of the giantPleurodeles waltlgenome.</title>
        <authorList>
            <person name="Brown T."/>
            <person name="Elewa A."/>
            <person name="Iarovenko S."/>
            <person name="Subramanian E."/>
            <person name="Araus A.J."/>
            <person name="Petzold A."/>
            <person name="Susuki M."/>
            <person name="Suzuki K.-i.T."/>
            <person name="Hayashi T."/>
            <person name="Toyoda A."/>
            <person name="Oliveira C."/>
            <person name="Osipova E."/>
            <person name="Leigh N.D."/>
            <person name="Simon A."/>
            <person name="Yun M.H."/>
        </authorList>
    </citation>
    <scope>NUCLEOTIDE SEQUENCE</scope>
    <source>
        <strain evidence="2">20211129_DDA</strain>
        <tissue evidence="2">Liver</tissue>
    </source>
</reference>
<feature type="region of interest" description="Disordered" evidence="1">
    <location>
        <begin position="1"/>
        <end position="74"/>
    </location>
</feature>
<keyword evidence="3" id="KW-1185">Reference proteome</keyword>